<dbReference type="PANTHER" id="PTHR34180:SF1">
    <property type="entry name" value="BETA-ALANYL-DOPAMINE_CARCININE HYDROLASE"/>
    <property type="match status" value="1"/>
</dbReference>
<gene>
    <name evidence="2" type="ORF">AUR04nite_05250</name>
</gene>
<dbReference type="Proteomes" id="UP000316612">
    <property type="component" value="Unassembled WGS sequence"/>
</dbReference>
<dbReference type="AlphaFoldDB" id="A0A4Y4DK91"/>
<dbReference type="RefSeq" id="WP_218024620.1">
    <property type="nucleotide sequence ID" value="NZ_BAAAJL010000003.1"/>
</dbReference>
<reference evidence="2 3" key="1">
    <citation type="submission" date="2019-06" db="EMBL/GenBank/DDBJ databases">
        <title>Whole genome shotgun sequence of Glutamicibacter uratoxydans NBRC 15515.</title>
        <authorList>
            <person name="Hosoyama A."/>
            <person name="Uohara A."/>
            <person name="Ohji S."/>
            <person name="Ichikawa N."/>
        </authorList>
    </citation>
    <scope>NUCLEOTIDE SEQUENCE [LARGE SCALE GENOMIC DNA]</scope>
    <source>
        <strain evidence="2 3">NBRC 15515</strain>
    </source>
</reference>
<evidence type="ECO:0000313" key="2">
    <source>
        <dbReference type="EMBL" id="GED04993.1"/>
    </source>
</evidence>
<comment type="caution">
    <text evidence="2">The sequence shown here is derived from an EMBL/GenBank/DDBJ whole genome shotgun (WGS) entry which is preliminary data.</text>
</comment>
<dbReference type="InterPro" id="IPR047794">
    <property type="entry name" value="C45_proenzyme-like"/>
</dbReference>
<evidence type="ECO:0000259" key="1">
    <source>
        <dbReference type="Pfam" id="PF03417"/>
    </source>
</evidence>
<name>A0A4Y4DK91_GLUUR</name>
<dbReference type="NCBIfam" id="NF040521">
    <property type="entry name" value="C45_proenzyme"/>
    <property type="match status" value="1"/>
</dbReference>
<evidence type="ECO:0000313" key="3">
    <source>
        <dbReference type="Proteomes" id="UP000316612"/>
    </source>
</evidence>
<keyword evidence="3" id="KW-1185">Reference proteome</keyword>
<dbReference type="InterPro" id="IPR005079">
    <property type="entry name" value="Peptidase_C45_hydrolase"/>
</dbReference>
<dbReference type="Pfam" id="PF03417">
    <property type="entry name" value="AAT"/>
    <property type="match status" value="1"/>
</dbReference>
<sequence length="356" mass="38268">MHLHPLHTTTLDPAERGRVIASTYGPFIMRNVYDYLEHFASLKISSSTVRSIAENSHKALLAWDQSLAVELEAQAKELDIELWQLGALNARTEVLAAAPPSKEGECSTAVFVPRQGAPATFQTWDWHPHLAFDGLLHELKSGTGRSVKLFTEFGINGKIGVNSSGLGVHFNILAHANDNASGGVPVHSIARSVLERAGSIDEAIALTENIVVSASTVLTLVQGEQQPQAASIEFSPSGRRVVNRTTNGWALHTNHFLDGDLFAGDVMPADSTTAERYDYLAQRTPGHEPGSAKEIADLLASSGAEAPVLCMAPEAGKPATEQWETLLSIGLDTEKFALHYFNGNPDAAARTGLKTF</sequence>
<dbReference type="PANTHER" id="PTHR34180">
    <property type="entry name" value="PEPTIDASE C45"/>
    <property type="match status" value="1"/>
</dbReference>
<dbReference type="EMBL" id="BJNY01000002">
    <property type="protein sequence ID" value="GED04993.1"/>
    <property type="molecule type" value="Genomic_DNA"/>
</dbReference>
<organism evidence="2 3">
    <name type="scientific">Glutamicibacter uratoxydans</name>
    <name type="common">Arthrobacter uratoxydans</name>
    <dbReference type="NCBI Taxonomy" id="43667"/>
    <lineage>
        <taxon>Bacteria</taxon>
        <taxon>Bacillati</taxon>
        <taxon>Actinomycetota</taxon>
        <taxon>Actinomycetes</taxon>
        <taxon>Micrococcales</taxon>
        <taxon>Micrococcaceae</taxon>
        <taxon>Glutamicibacter</taxon>
    </lineage>
</organism>
<dbReference type="InterPro" id="IPR047801">
    <property type="entry name" value="Peptidase_C45"/>
</dbReference>
<feature type="domain" description="Peptidase C45 hydrolase" evidence="1">
    <location>
        <begin position="120"/>
        <end position="290"/>
    </location>
</feature>
<accession>A0A4Y4DK91</accession>
<dbReference type="Gene3D" id="3.60.60.10">
    <property type="entry name" value="Penicillin V Acylase, Chain A"/>
    <property type="match status" value="1"/>
</dbReference>
<protein>
    <recommendedName>
        <fullName evidence="1">Peptidase C45 hydrolase domain-containing protein</fullName>
    </recommendedName>
</protein>
<proteinExistence type="predicted"/>